<evidence type="ECO:0000313" key="3">
    <source>
        <dbReference type="Proteomes" id="UP000032545"/>
    </source>
</evidence>
<evidence type="ECO:0000256" key="1">
    <source>
        <dbReference type="SAM" id="MobiDB-lite"/>
    </source>
</evidence>
<keyword evidence="3" id="KW-1185">Reference proteome</keyword>
<evidence type="ECO:0000313" key="2">
    <source>
        <dbReference type="EMBL" id="KJE19399.1"/>
    </source>
</evidence>
<reference evidence="2 3" key="2">
    <citation type="journal article" date="2016" name="Genome Announc.">
        <title>Permanent Draft Genome Sequences for Two Variants of Frankia sp. Strain CpI1, the First Frankia Strain Isolated from Root Nodules of Comptonia peregrina.</title>
        <authorList>
            <person name="Oshone R."/>
            <person name="Hurst S.G.IV."/>
            <person name="Abebe-Akele F."/>
            <person name="Simpson S."/>
            <person name="Morris K."/>
            <person name="Thomas W.K."/>
            <person name="Tisa L.S."/>
        </authorList>
    </citation>
    <scope>NUCLEOTIDE SEQUENCE [LARGE SCALE GENOMIC DNA]</scope>
    <source>
        <strain evidence="3">CpI1-S</strain>
    </source>
</reference>
<dbReference type="EMBL" id="JYFN01000112">
    <property type="protein sequence ID" value="KJE19399.1"/>
    <property type="molecule type" value="Genomic_DNA"/>
</dbReference>
<dbReference type="PATRIC" id="fig|1502723.3.peg.1012"/>
<feature type="compositionally biased region" description="Low complexity" evidence="1">
    <location>
        <begin position="30"/>
        <end position="45"/>
    </location>
</feature>
<protein>
    <submittedName>
        <fullName evidence="2">Uncharacterized protein</fullName>
    </submittedName>
</protein>
<proteinExistence type="predicted"/>
<reference evidence="3" key="1">
    <citation type="submission" date="2015-02" db="EMBL/GenBank/DDBJ databases">
        <title>Draft Genome of Frankia sp. CpI1-S.</title>
        <authorList>
            <person name="Oshone R.T."/>
            <person name="Ngom M."/>
            <person name="Ghodhbane-Gtari F."/>
            <person name="Gtari M."/>
            <person name="Morris K."/>
            <person name="Thomas K."/>
            <person name="Sen A."/>
            <person name="Tisa L.S."/>
        </authorList>
    </citation>
    <scope>NUCLEOTIDE SEQUENCE [LARGE SCALE GENOMIC DNA]</scope>
    <source>
        <strain evidence="3">CpI1-S</strain>
    </source>
</reference>
<feature type="region of interest" description="Disordered" evidence="1">
    <location>
        <begin position="23"/>
        <end position="86"/>
    </location>
</feature>
<sequence>MGGGGAEPRLGFVDVRQAHAADGCAPVPLGASSAGRSQSRGSFSRHAQQQGAPDGSPTDLAASEDLEKVGDRPPAGGCPTYRVPSRRNVDDHARKIVITVDNLPRRAGGPAGPAGHPFVMTEPTESTRAAGCVVCGAELAVASTGRPRRYCSGACRTRAWAARRYATPAPTAPVDVAPAPAGGAPDDRHVTIVPGDEPAPVGARTARQWAAVLDELSAELLAGPLGRRHYDHRHLYAALLRAYGALDHAHPGGIDDLDRHHRRR</sequence>
<name>A0A0D8B648_9ACTN</name>
<comment type="caution">
    <text evidence="2">The sequence shown here is derived from an EMBL/GenBank/DDBJ whole genome shotgun (WGS) entry which is preliminary data.</text>
</comment>
<dbReference type="AlphaFoldDB" id="A0A0D8B648"/>
<gene>
    <name evidence="2" type="ORF">FF36_06325</name>
</gene>
<accession>A0A0D8B648</accession>
<organism evidence="2 3">
    <name type="scientific">Frankia torreyi</name>
    <dbReference type="NCBI Taxonomy" id="1856"/>
    <lineage>
        <taxon>Bacteria</taxon>
        <taxon>Bacillati</taxon>
        <taxon>Actinomycetota</taxon>
        <taxon>Actinomycetes</taxon>
        <taxon>Frankiales</taxon>
        <taxon>Frankiaceae</taxon>
        <taxon>Frankia</taxon>
    </lineage>
</organism>
<dbReference type="Proteomes" id="UP000032545">
    <property type="component" value="Unassembled WGS sequence"/>
</dbReference>